<dbReference type="EC" id="3.1.2.-" evidence="3"/>
<keyword evidence="2 3" id="KW-0378">Hydrolase</keyword>
<dbReference type="GO" id="GO:0016787">
    <property type="term" value="F:hydrolase activity"/>
    <property type="evidence" value="ECO:0007669"/>
    <property type="project" value="UniProtKB-KW"/>
</dbReference>
<name>A0ABS4IMQ0_9BACI</name>
<comment type="caution">
    <text evidence="3">The sequence shown here is derived from an EMBL/GenBank/DDBJ whole genome shotgun (WGS) entry which is preliminary data.</text>
</comment>
<dbReference type="RefSeq" id="WP_209464339.1">
    <property type="nucleotide sequence ID" value="NZ_CP110224.1"/>
</dbReference>
<dbReference type="Pfam" id="PF13279">
    <property type="entry name" value="4HBT_2"/>
    <property type="match status" value="1"/>
</dbReference>
<proteinExistence type="inferred from homology"/>
<dbReference type="InterPro" id="IPR029069">
    <property type="entry name" value="HotDog_dom_sf"/>
</dbReference>
<dbReference type="CDD" id="cd00586">
    <property type="entry name" value="4HBT"/>
    <property type="match status" value="1"/>
</dbReference>
<dbReference type="InterPro" id="IPR050563">
    <property type="entry name" value="4-hydroxybenzoyl-CoA_TE"/>
</dbReference>
<evidence type="ECO:0000313" key="4">
    <source>
        <dbReference type="Proteomes" id="UP001519345"/>
    </source>
</evidence>
<dbReference type="PANTHER" id="PTHR31793:SF27">
    <property type="entry name" value="NOVEL THIOESTERASE SUPERFAMILY DOMAIN AND SAPOSIN A-TYPE DOMAIN CONTAINING PROTEIN (0610012H03RIK)"/>
    <property type="match status" value="1"/>
</dbReference>
<dbReference type="PANTHER" id="PTHR31793">
    <property type="entry name" value="4-HYDROXYBENZOYL-COA THIOESTERASE FAMILY MEMBER"/>
    <property type="match status" value="1"/>
</dbReference>
<evidence type="ECO:0000256" key="1">
    <source>
        <dbReference type="ARBA" id="ARBA00005953"/>
    </source>
</evidence>
<keyword evidence="4" id="KW-1185">Reference proteome</keyword>
<evidence type="ECO:0000313" key="3">
    <source>
        <dbReference type="EMBL" id="MBP1971274.1"/>
    </source>
</evidence>
<comment type="similarity">
    <text evidence="1">Belongs to the 4-hydroxybenzoyl-CoA thioesterase family.</text>
</comment>
<organism evidence="3 4">
    <name type="scientific">Virgibacillus natechei</name>
    <dbReference type="NCBI Taxonomy" id="1216297"/>
    <lineage>
        <taxon>Bacteria</taxon>
        <taxon>Bacillati</taxon>
        <taxon>Bacillota</taxon>
        <taxon>Bacilli</taxon>
        <taxon>Bacillales</taxon>
        <taxon>Bacillaceae</taxon>
        <taxon>Virgibacillus</taxon>
    </lineage>
</organism>
<gene>
    <name evidence="3" type="ORF">J2Z83_003413</name>
</gene>
<dbReference type="SUPFAM" id="SSF54637">
    <property type="entry name" value="Thioesterase/thiol ester dehydrase-isomerase"/>
    <property type="match status" value="1"/>
</dbReference>
<protein>
    <submittedName>
        <fullName evidence="3">Acyl-CoA thioester hydrolase</fullName>
        <ecNumber evidence="3">3.1.2.-</ecNumber>
    </submittedName>
</protein>
<sequence>MTTSHEIEVYVRFCETDAAGHVNNTSYFLYLEEARTKFFYKLGIGQEDSNLVYNFILASTKCDYLEQAFATKTLNVSTSVSNIGTKSFTVDHVITTTDTETVVAHATATLVYFNYAKQKTEAIPDSIRSLLEPILVG</sequence>
<dbReference type="Gene3D" id="3.10.129.10">
    <property type="entry name" value="Hotdog Thioesterase"/>
    <property type="match status" value="1"/>
</dbReference>
<evidence type="ECO:0000256" key="2">
    <source>
        <dbReference type="ARBA" id="ARBA00022801"/>
    </source>
</evidence>
<dbReference type="Proteomes" id="UP001519345">
    <property type="component" value="Unassembled WGS sequence"/>
</dbReference>
<reference evidence="3 4" key="1">
    <citation type="submission" date="2021-03" db="EMBL/GenBank/DDBJ databases">
        <title>Genomic Encyclopedia of Type Strains, Phase IV (KMG-IV): sequencing the most valuable type-strain genomes for metagenomic binning, comparative biology and taxonomic classification.</title>
        <authorList>
            <person name="Goeker M."/>
        </authorList>
    </citation>
    <scope>NUCLEOTIDE SEQUENCE [LARGE SCALE GENOMIC DNA]</scope>
    <source>
        <strain evidence="3 4">DSM 25609</strain>
    </source>
</reference>
<dbReference type="EMBL" id="JAGGKX010000023">
    <property type="protein sequence ID" value="MBP1971274.1"/>
    <property type="molecule type" value="Genomic_DNA"/>
</dbReference>
<accession>A0ABS4IMQ0</accession>